<dbReference type="AlphaFoldDB" id="A0A495MNH3"/>
<proteinExistence type="predicted"/>
<dbReference type="Proteomes" id="UP000277579">
    <property type="component" value="Unassembled WGS sequence"/>
</dbReference>
<keyword evidence="1" id="KW-0732">Signal</keyword>
<protein>
    <recommendedName>
        <fullName evidence="4">Outer membrane protein with beta-barrel domain</fullName>
    </recommendedName>
</protein>
<comment type="caution">
    <text evidence="2">The sequence shown here is derived from an EMBL/GenBank/DDBJ whole genome shotgun (WGS) entry which is preliminary data.</text>
</comment>
<reference evidence="2 3" key="1">
    <citation type="submission" date="2018-10" db="EMBL/GenBank/DDBJ databases">
        <title>Genomic Encyclopedia of Archaeal and Bacterial Type Strains, Phase II (KMG-II): from individual species to whole genera.</title>
        <authorList>
            <person name="Goeker M."/>
        </authorList>
    </citation>
    <scope>NUCLEOTIDE SEQUENCE [LARGE SCALE GENOMIC DNA]</scope>
    <source>
        <strain evidence="2 3">DSM 29537</strain>
    </source>
</reference>
<evidence type="ECO:0000313" key="3">
    <source>
        <dbReference type="Proteomes" id="UP000277579"/>
    </source>
</evidence>
<feature type="chain" id="PRO_5019803424" description="Outer membrane protein with beta-barrel domain" evidence="1">
    <location>
        <begin position="28"/>
        <end position="177"/>
    </location>
</feature>
<dbReference type="SUPFAM" id="SSF56935">
    <property type="entry name" value="Porins"/>
    <property type="match status" value="1"/>
</dbReference>
<keyword evidence="3" id="KW-1185">Reference proteome</keyword>
<dbReference type="RefSeq" id="WP_121375947.1">
    <property type="nucleotide sequence ID" value="NZ_RBLC01000001.1"/>
</dbReference>
<sequence length="177" mass="19624">MKILNLNHITKTLIAVIFLTVSADAVAQQNQGADFESRIRFGGGLGLSFGSGYTNVTVAPSALYDFNPYFSAGLGLQGSYVRDKDFYESYIYGPSLILLGNPIPEIQLSAELEQLRVNLEYDDEFGGGSDNFWNTALFLGAGYRMENVTIGARYNVLHDSDKNVYNDALMPFVRVYF</sequence>
<evidence type="ECO:0008006" key="4">
    <source>
        <dbReference type="Google" id="ProtNLM"/>
    </source>
</evidence>
<organism evidence="2 3">
    <name type="scientific">Flavobacterium endophyticum</name>
    <dbReference type="NCBI Taxonomy" id="1540163"/>
    <lineage>
        <taxon>Bacteria</taxon>
        <taxon>Pseudomonadati</taxon>
        <taxon>Bacteroidota</taxon>
        <taxon>Flavobacteriia</taxon>
        <taxon>Flavobacteriales</taxon>
        <taxon>Flavobacteriaceae</taxon>
        <taxon>Flavobacterium</taxon>
    </lineage>
</organism>
<dbReference type="EMBL" id="RBLC01000001">
    <property type="protein sequence ID" value="RKS26642.1"/>
    <property type="molecule type" value="Genomic_DNA"/>
</dbReference>
<accession>A0A495MNH3</accession>
<name>A0A495MNH3_9FLAO</name>
<dbReference type="OrthoDB" id="1160493at2"/>
<gene>
    <name evidence="2" type="ORF">CLV94_1707</name>
</gene>
<evidence type="ECO:0000256" key="1">
    <source>
        <dbReference type="SAM" id="SignalP"/>
    </source>
</evidence>
<feature type="signal peptide" evidence="1">
    <location>
        <begin position="1"/>
        <end position="27"/>
    </location>
</feature>
<evidence type="ECO:0000313" key="2">
    <source>
        <dbReference type="EMBL" id="RKS26642.1"/>
    </source>
</evidence>